<accession>A0ACB0J4W5</accession>
<dbReference type="EMBL" id="CASHSV030000024">
    <property type="protein sequence ID" value="CAJ2640023.1"/>
    <property type="molecule type" value="Genomic_DNA"/>
</dbReference>
<comment type="caution">
    <text evidence="1">The sequence shown here is derived from an EMBL/GenBank/DDBJ whole genome shotgun (WGS) entry which is preliminary data.</text>
</comment>
<keyword evidence="2" id="KW-1185">Reference proteome</keyword>
<name>A0ACB0J4W5_TRIPR</name>
<evidence type="ECO:0000313" key="2">
    <source>
        <dbReference type="Proteomes" id="UP001177021"/>
    </source>
</evidence>
<evidence type="ECO:0000313" key="1">
    <source>
        <dbReference type="EMBL" id="CAJ2640023.1"/>
    </source>
</evidence>
<sequence length="408" mass="45825">MAFTRKLLLFLTFFIQVKGIQPCIFSNLGTIHSIQKNQNPTNSKPCNTYTFPNNLSYATCNDLPVLESSLHWNYYPKTNKVDIAFKKNNAKDSSWIAWAINPTSKGMIGSQALIGYRRSDGGFKAYTSSITSYSTMLQEGNLSFPVYDVSGMYVNGSMMIFARLELPRNLSLVNHVWQEGLVSDDGSLIAHAMTGPNVQSFGILDFKSAIVSKNIGGKLKSRTMLRNVHGIFNAVGWGTLMPIGVIFARYLKSFDGSIGPIWFHLHRACQSLALLIGTIGFGTGLYMGKQPGQHDTPHRCVGITLMTLALAQVCVAFCLRPKKDHKYRIWWNIFHIIVGYSTIILAIWNVFKGFDILVYRLKGIDVMWKYIYACVIGFLGLSAFVLEVVTWIRLLIKKKKKTTQELDV</sequence>
<gene>
    <name evidence="1" type="ORF">MILVUS5_LOCUS9951</name>
</gene>
<organism evidence="1 2">
    <name type="scientific">Trifolium pratense</name>
    <name type="common">Red clover</name>
    <dbReference type="NCBI Taxonomy" id="57577"/>
    <lineage>
        <taxon>Eukaryota</taxon>
        <taxon>Viridiplantae</taxon>
        <taxon>Streptophyta</taxon>
        <taxon>Embryophyta</taxon>
        <taxon>Tracheophyta</taxon>
        <taxon>Spermatophyta</taxon>
        <taxon>Magnoliopsida</taxon>
        <taxon>eudicotyledons</taxon>
        <taxon>Gunneridae</taxon>
        <taxon>Pentapetalae</taxon>
        <taxon>rosids</taxon>
        <taxon>fabids</taxon>
        <taxon>Fabales</taxon>
        <taxon>Fabaceae</taxon>
        <taxon>Papilionoideae</taxon>
        <taxon>50 kb inversion clade</taxon>
        <taxon>NPAAA clade</taxon>
        <taxon>Hologalegina</taxon>
        <taxon>IRL clade</taxon>
        <taxon>Trifolieae</taxon>
        <taxon>Trifolium</taxon>
    </lineage>
</organism>
<dbReference type="Proteomes" id="UP001177021">
    <property type="component" value="Unassembled WGS sequence"/>
</dbReference>
<protein>
    <submittedName>
        <fullName evidence="1">Uncharacterized protein</fullName>
    </submittedName>
</protein>
<proteinExistence type="predicted"/>
<reference evidence="1" key="1">
    <citation type="submission" date="2023-10" db="EMBL/GenBank/DDBJ databases">
        <authorList>
            <person name="Rodriguez Cubillos JULIANA M."/>
            <person name="De Vega J."/>
        </authorList>
    </citation>
    <scope>NUCLEOTIDE SEQUENCE</scope>
</reference>